<reference evidence="2 3" key="1">
    <citation type="submission" date="2024-03" db="EMBL/GenBank/DDBJ databases">
        <title>Community enrichment and isolation of bacterial strains for fucoidan degradation.</title>
        <authorList>
            <person name="Sichert A."/>
        </authorList>
    </citation>
    <scope>NUCLEOTIDE SEQUENCE [LARGE SCALE GENOMIC DNA]</scope>
    <source>
        <strain evidence="2 3">AS26</strain>
    </source>
</reference>
<comment type="caution">
    <text evidence="2">The sequence shown here is derived from an EMBL/GenBank/DDBJ whole genome shotgun (WGS) entry which is preliminary data.</text>
</comment>
<evidence type="ECO:0008006" key="4">
    <source>
        <dbReference type="Google" id="ProtNLM"/>
    </source>
</evidence>
<name>A0ABU9TI66_9GAMM</name>
<dbReference type="Gene3D" id="1.10.443.10">
    <property type="entry name" value="Intergrase catalytic core"/>
    <property type="match status" value="1"/>
</dbReference>
<dbReference type="InterPro" id="IPR013762">
    <property type="entry name" value="Integrase-like_cat_sf"/>
</dbReference>
<dbReference type="Proteomes" id="UP001457661">
    <property type="component" value="Unassembled WGS sequence"/>
</dbReference>
<proteinExistence type="predicted"/>
<evidence type="ECO:0000313" key="2">
    <source>
        <dbReference type="EMBL" id="MEM5533395.1"/>
    </source>
</evidence>
<keyword evidence="3" id="KW-1185">Reference proteome</keyword>
<accession>A0ABU9TI66</accession>
<sequence>MKSKSKFCDNNLATNDFIYFEKMLLTIADNQKKLFSEYLSLENFEEDIYNPKWLLSQYESHIWECDFKAKNNLVLNFNIKLEDGSLLSDVNNSKLLNGIKYFLCALSSKRYNGGKALKHTTFKTKFNTALIIIDGIISRAKKYKLAENRMSLFTRNDAIELFHDIYSQGGSSGAFDIINRVSSYLCEKSKLITDEQLLLSNSIYPTILWEPESTALTMSNEELSKARLWLAQNNFYRAANSSKYHGSLITTKLYKNVFRNNLRLPIKTTSFDALRLTPNNNSFNTEFKAVSVAINERDLKRLSISSISQYISVFKLLSVCSSENLLNIIDSSVFDVDANDIAFTKSQATSVGRYRTLPISLVFNSINNALEFYLKHSKDLFEMIELITYEKDRLFDFSTTSSGFSSFILKNASVNLIEIGLSCYTISNTSNKKNINIDYFDRLRANYGLIELYEVLIGSVLVILGAITARRQGEIIDLDINCLSPNVEPNMEIGGFDEYSLIFENRKSGDNVDREKISRPIPKIIAKIIWDFVVFKKKLTDNGFEFKNNSLLFCFAKFSISDKQVDVAKANFCLNTFCDYFETPTVKTDNGIKRFYIRQHQLRRFFAMTFFWGSGFDGLGTLSYFLGHTDPRHIYHYITENIPGEVLKGVEAQRILYGFSSKDIDNLGRLKSILKSRFGVSDIEIRTISEIIDYLEDEVKDGHISTMPNILDLKEKIESNIYQLLEEGTIELHPRYLKVKDKLGNPINEVHLSLIVKEEPSE</sequence>
<dbReference type="EMBL" id="JBBMQX010000009">
    <property type="protein sequence ID" value="MEM5533395.1"/>
    <property type="molecule type" value="Genomic_DNA"/>
</dbReference>
<protein>
    <recommendedName>
        <fullName evidence="4">Integrase</fullName>
    </recommendedName>
</protein>
<dbReference type="InterPro" id="IPR011010">
    <property type="entry name" value="DNA_brk_join_enz"/>
</dbReference>
<gene>
    <name evidence="2" type="ORF">WNY57_13245</name>
</gene>
<dbReference type="SUPFAM" id="SSF56349">
    <property type="entry name" value="DNA breaking-rejoining enzymes"/>
    <property type="match status" value="1"/>
</dbReference>
<evidence type="ECO:0000256" key="1">
    <source>
        <dbReference type="ARBA" id="ARBA00023172"/>
    </source>
</evidence>
<organism evidence="2 3">
    <name type="scientific">Pseudoalteromonas arctica</name>
    <dbReference type="NCBI Taxonomy" id="394751"/>
    <lineage>
        <taxon>Bacteria</taxon>
        <taxon>Pseudomonadati</taxon>
        <taxon>Pseudomonadota</taxon>
        <taxon>Gammaproteobacteria</taxon>
        <taxon>Alteromonadales</taxon>
        <taxon>Pseudoalteromonadaceae</taxon>
        <taxon>Pseudoalteromonas</taxon>
    </lineage>
</organism>
<evidence type="ECO:0000313" key="3">
    <source>
        <dbReference type="Proteomes" id="UP001457661"/>
    </source>
</evidence>
<dbReference type="RefSeq" id="WP_342879927.1">
    <property type="nucleotide sequence ID" value="NZ_JBBMQX010000009.1"/>
</dbReference>
<keyword evidence="1" id="KW-0233">DNA recombination</keyword>